<name>A0AAU7WPU4_9PSED</name>
<evidence type="ECO:0000313" key="1">
    <source>
        <dbReference type="EMBL" id="XBY21244.1"/>
    </source>
</evidence>
<dbReference type="AlphaFoldDB" id="A0AAU7WPU4"/>
<reference evidence="1" key="1">
    <citation type="submission" date="2024-06" db="EMBL/GenBank/DDBJ databases">
        <authorList>
            <person name="Wu L."/>
        </authorList>
    </citation>
    <scope>NUCLEOTIDE SEQUENCE</scope>
    <source>
        <strain evidence="1">W17</strain>
    </source>
</reference>
<dbReference type="EMBL" id="CP158490">
    <property type="protein sequence ID" value="XBY21244.1"/>
    <property type="molecule type" value="Genomic_DNA"/>
</dbReference>
<gene>
    <name evidence="1" type="ORF">ABCR88_17140</name>
</gene>
<sequence>MEKAGSGMSAFKDTSTMSLNRVASAVESDFCALCNTPEEDRQAVVSTVVEAVSGRTHVWLRYVE</sequence>
<protein>
    <submittedName>
        <fullName evidence="1">Uncharacterized protein</fullName>
    </submittedName>
</protein>
<proteinExistence type="predicted"/>
<dbReference type="RefSeq" id="WP_350402808.1">
    <property type="nucleotide sequence ID" value="NZ_CP158490.1"/>
</dbReference>
<accession>A0AAU7WPU4</accession>
<organism evidence="1">
    <name type="scientific">Pseudomonas sp. W17</name>
    <dbReference type="NCBI Taxonomy" id="3144407"/>
    <lineage>
        <taxon>Bacteria</taxon>
        <taxon>Pseudomonadati</taxon>
        <taxon>Pseudomonadota</taxon>
        <taxon>Gammaproteobacteria</taxon>
        <taxon>Pseudomonadales</taxon>
        <taxon>Pseudomonadaceae</taxon>
        <taxon>Pseudomonas</taxon>
    </lineage>
</organism>